<evidence type="ECO:0000313" key="3">
    <source>
        <dbReference type="Proteomes" id="UP000893823"/>
    </source>
</evidence>
<sequence length="53" mass="5630">MDDPRATRGAESRPEPEQDGVTGDVCWLAATCTECGALVEGGTCWNCGARRTE</sequence>
<name>A0ABT1KKC7_9MICO</name>
<keyword evidence="3" id="KW-1185">Reference proteome</keyword>
<organism evidence="2 3">
    <name type="scientific">Agromyces flavus</name>
    <dbReference type="NCBI Taxonomy" id="589382"/>
    <lineage>
        <taxon>Bacteria</taxon>
        <taxon>Bacillati</taxon>
        <taxon>Actinomycetota</taxon>
        <taxon>Actinomycetes</taxon>
        <taxon>Micrococcales</taxon>
        <taxon>Microbacteriaceae</taxon>
        <taxon>Agromyces</taxon>
    </lineage>
</organism>
<evidence type="ECO:0000313" key="2">
    <source>
        <dbReference type="EMBL" id="MCP2367342.1"/>
    </source>
</evidence>
<comment type="caution">
    <text evidence="2">The sequence shown here is derived from an EMBL/GenBank/DDBJ whole genome shotgun (WGS) entry which is preliminary data.</text>
</comment>
<feature type="compositionally biased region" description="Basic and acidic residues" evidence="1">
    <location>
        <begin position="1"/>
        <end position="16"/>
    </location>
</feature>
<accession>A0ABT1KKC7</accession>
<evidence type="ECO:0000256" key="1">
    <source>
        <dbReference type="SAM" id="MobiDB-lite"/>
    </source>
</evidence>
<reference evidence="2" key="1">
    <citation type="submission" date="2022-06" db="EMBL/GenBank/DDBJ databases">
        <title>Genomic Encyclopedia of Type Strains, Phase III (KMG-III): the genomes of soil and plant-associated and newly described type strains.</title>
        <authorList>
            <person name="Whitman W."/>
        </authorList>
    </citation>
    <scope>NUCLEOTIDE SEQUENCE</scope>
    <source>
        <strain evidence="2">CPCC 202695</strain>
    </source>
</reference>
<protein>
    <recommendedName>
        <fullName evidence="4">Small CPxCG-related zinc finger protein</fullName>
    </recommendedName>
</protein>
<proteinExistence type="predicted"/>
<dbReference type="Proteomes" id="UP000893823">
    <property type="component" value="Unassembled WGS sequence"/>
</dbReference>
<dbReference type="RefSeq" id="WP_157675026.1">
    <property type="nucleotide sequence ID" value="NZ_BMDN01000002.1"/>
</dbReference>
<evidence type="ECO:0008006" key="4">
    <source>
        <dbReference type="Google" id="ProtNLM"/>
    </source>
</evidence>
<feature type="region of interest" description="Disordered" evidence="1">
    <location>
        <begin position="1"/>
        <end position="21"/>
    </location>
</feature>
<gene>
    <name evidence="2" type="ORF">BCL57_001496</name>
</gene>
<dbReference type="EMBL" id="SODL02000002">
    <property type="protein sequence ID" value="MCP2367342.1"/>
    <property type="molecule type" value="Genomic_DNA"/>
</dbReference>